<dbReference type="Proteomes" id="UP000461948">
    <property type="component" value="Unassembled WGS sequence"/>
</dbReference>
<dbReference type="AlphaFoldDB" id="A0A7X2MLH6"/>
<dbReference type="EMBL" id="WKLC01000326">
    <property type="protein sequence ID" value="MSE15353.1"/>
    <property type="molecule type" value="Genomic_DNA"/>
</dbReference>
<gene>
    <name evidence="1" type="ORF">GKC49_09460</name>
</gene>
<reference evidence="1 2" key="1">
    <citation type="submission" date="2019-11" db="EMBL/GenBank/DDBJ databases">
        <title>Draft Genome Sequence of Plant Growth-Promoting Rhizosphere-Associated Bacteria.</title>
        <authorList>
            <person name="Vasilyev I.Y."/>
            <person name="Radchenko V."/>
            <person name="Ilnitskaya E.V."/>
        </authorList>
    </citation>
    <scope>NUCLEOTIDE SEQUENCE [LARGE SCALE GENOMIC DNA]</scope>
    <source>
        <strain evidence="1 2">VRA_MhP_f</strain>
    </source>
</reference>
<protein>
    <submittedName>
        <fullName evidence="1">Uncharacterized protein</fullName>
    </submittedName>
</protein>
<comment type="caution">
    <text evidence="1">The sequence shown here is derived from an EMBL/GenBank/DDBJ whole genome shotgun (WGS) entry which is preliminary data.</text>
</comment>
<evidence type="ECO:0000313" key="2">
    <source>
        <dbReference type="Proteomes" id="UP000461948"/>
    </source>
</evidence>
<proteinExistence type="predicted"/>
<sequence length="72" mass="8612">MAKSQMQLANKAWRNVSKNYEWHTHFPSKKAWKTFCREKAKYTALDAIDDNDPLKGYSDAELRVQQEIMDWF</sequence>
<accession>A0A7X2MLH6</accession>
<evidence type="ECO:0000313" key="1">
    <source>
        <dbReference type="EMBL" id="MSE15353.1"/>
    </source>
</evidence>
<name>A0A7X2MLH6_ENTAG</name>
<organism evidence="1 2">
    <name type="scientific">Enterobacter agglomerans</name>
    <name type="common">Erwinia herbicola</name>
    <name type="synonym">Pantoea agglomerans</name>
    <dbReference type="NCBI Taxonomy" id="549"/>
    <lineage>
        <taxon>Bacteria</taxon>
        <taxon>Pseudomonadati</taxon>
        <taxon>Pseudomonadota</taxon>
        <taxon>Gammaproteobacteria</taxon>
        <taxon>Enterobacterales</taxon>
        <taxon>Erwiniaceae</taxon>
        <taxon>Pantoea</taxon>
        <taxon>Pantoea agglomerans group</taxon>
    </lineage>
</organism>